<dbReference type="OrthoDB" id="5476519at2"/>
<evidence type="ECO:0000313" key="3">
    <source>
        <dbReference type="EMBL" id="ATB31182.1"/>
    </source>
</evidence>
<keyword evidence="1" id="KW-0732">Signal</keyword>
<proteinExistence type="predicted"/>
<dbReference type="InterPro" id="IPR024618">
    <property type="entry name" value="DUF3857"/>
</dbReference>
<keyword evidence="4" id="KW-1185">Reference proteome</keyword>
<dbReference type="Gene3D" id="1.25.40.10">
    <property type="entry name" value="Tetratricopeptide repeat domain"/>
    <property type="match status" value="1"/>
</dbReference>
<dbReference type="RefSeq" id="WP_095979540.1">
    <property type="nucleotide sequence ID" value="NZ_CP022163.1"/>
</dbReference>
<dbReference type="InterPro" id="IPR011990">
    <property type="entry name" value="TPR-like_helical_dom_sf"/>
</dbReference>
<evidence type="ECO:0000313" key="4">
    <source>
        <dbReference type="Proteomes" id="UP000217289"/>
    </source>
</evidence>
<feature type="domain" description="DUF3857" evidence="2">
    <location>
        <begin position="764"/>
        <end position="854"/>
    </location>
</feature>
<dbReference type="EMBL" id="CP022163">
    <property type="protein sequence ID" value="ATB31182.1"/>
    <property type="molecule type" value="Genomic_DNA"/>
</dbReference>
<evidence type="ECO:0000259" key="2">
    <source>
        <dbReference type="Pfam" id="PF12969"/>
    </source>
</evidence>
<protein>
    <submittedName>
        <fullName evidence="3">Tetratricopeptide repeat domain protein</fullName>
    </submittedName>
</protein>
<evidence type="ECO:0000256" key="1">
    <source>
        <dbReference type="SAM" id="SignalP"/>
    </source>
</evidence>
<feature type="signal peptide" evidence="1">
    <location>
        <begin position="1"/>
        <end position="23"/>
    </location>
</feature>
<dbReference type="PROSITE" id="PS51257">
    <property type="entry name" value="PROKAR_LIPOPROTEIN"/>
    <property type="match status" value="1"/>
</dbReference>
<dbReference type="Pfam" id="PF12969">
    <property type="entry name" value="DUF3857"/>
    <property type="match status" value="1"/>
</dbReference>
<organism evidence="3 4">
    <name type="scientific">Melittangium boletus DSM 14713</name>
    <dbReference type="NCBI Taxonomy" id="1294270"/>
    <lineage>
        <taxon>Bacteria</taxon>
        <taxon>Pseudomonadati</taxon>
        <taxon>Myxococcota</taxon>
        <taxon>Myxococcia</taxon>
        <taxon>Myxococcales</taxon>
        <taxon>Cystobacterineae</taxon>
        <taxon>Archangiaceae</taxon>
        <taxon>Melittangium</taxon>
    </lineage>
</organism>
<dbReference type="Gene3D" id="2.60.120.1130">
    <property type="match status" value="1"/>
</dbReference>
<sequence length="1258" mass="134411">MRTPPRRVLPALLLATGLLSGCAAHTPSSTEVLERAATAAGKGASEARTLAFAGFHAWLVKGDAAAAQARFDEATAKDPADPYVLYGQHLLARRSAQPRRALDAALAVATRAPTHPLAVPSARYALELAGSSPALDDVILTGLHAALDAGATGEAAQLLRASQASILGTRSDRAAQAATLKDMGAADTATLLGPFSPWHLLGFDEPLAPEKSGSLAGPFTGPFGALPPRILRAPDGRLDVAGETSSGDVYLLALDAEVPEEGDYVVRAASASTYALSVDGTPTLERRGFARASSTVATRALRLTAGRHRILVKLLRDQRSANVSVSLMRADGRPSNVSYSPAAGAAPATWGGAPKDARVPLVYPRAEELAAALAEEAGPLLSDFIAIRDGMARDPDGAWRLMTRLQGASQTAAVLSLRAELAAQDRTIPSKVARGRATRDLEAVLSRDPGDVTALLVRAELSLNDNQPAAALETLKTARAAVKNAGWPVFLLEARAALALEVDSSAEESLQGALQAQPGLCEALGLRYSLARRRDAVERADELIASMENCPGAIVRAADHARIRGDLARTEALYQEQLTRNPGDISTALALAAAQVAQRRFAEATQTLKELSLLWPRSPRVLEKWADVRELAGDKEGALALRERSLLLDGSNLSLRRAVVRAKTGQELLQAHAIDGRQAIRDYEANPGSETASAAYVLDAAATQVYPDGSQVSRIHLLQKALEQSGVQEIAEVRLPSGAQALALRTIKADGTVLEPENIEGKDTVSLPGVQVGDFVEMEYLLAEPARGPAQPGFKASDFYFSVAEMPDHRASYTVVAPKGTGMRVDAHNVQVSPPQVKGDEEIFTHEVRNVPPLIPEPDAPSSKEYLPFVTVGAGTTGNDSLVKVYADAFLDRGSLNWEVEAFAREAAGDKKGLEAARALYTAVMKRFSGRDSGLSQSAASSMAQDRGSRLWLLKTGLESLGIPTRIALVRTYSVDPAPYLFPEESLMSFVALRADIPGTGPVWMDTSTRFAPFGELPETALGELEAYLMPEPGRALEKVKTPPLQAQPGKQVKLGLEVDATGQLTGKGEEVYSGYEAAQLAEAFEAISGDRRRQAMQGAVGRYFNGAELTELVFDRKEEVGAPFTVRYAFKTANFARVEGSAMLVPPITMPATLGRQYVQLSTRTIPLFLDRTDASHTVVTLKMPQGYKLTDPQAQLKSESPFGRLSRTEKQAGDTLTVDETLRVERGRIPVKQYEDFAHFAGEVDLIQSRDLVLKK</sequence>
<dbReference type="AlphaFoldDB" id="A0A250IJ32"/>
<dbReference type="SUPFAM" id="SSF48452">
    <property type="entry name" value="TPR-like"/>
    <property type="match status" value="1"/>
</dbReference>
<gene>
    <name evidence="3" type="ORF">MEBOL_004644</name>
</gene>
<dbReference type="KEGG" id="mbd:MEBOL_004644"/>
<feature type="chain" id="PRO_5012287012" evidence="1">
    <location>
        <begin position="24"/>
        <end position="1258"/>
    </location>
</feature>
<dbReference type="Gene3D" id="2.60.40.3140">
    <property type="match status" value="1"/>
</dbReference>
<reference evidence="3 4" key="1">
    <citation type="submission" date="2017-06" db="EMBL/GenBank/DDBJ databases">
        <authorList>
            <person name="Kim H.J."/>
            <person name="Triplett B.A."/>
        </authorList>
    </citation>
    <scope>NUCLEOTIDE SEQUENCE [LARGE SCALE GENOMIC DNA]</scope>
    <source>
        <strain evidence="3 4">DSM 14713</strain>
    </source>
</reference>
<accession>A0A250IJ32</accession>
<name>A0A250IJ32_9BACT</name>
<dbReference type="Proteomes" id="UP000217289">
    <property type="component" value="Chromosome"/>
</dbReference>